<reference evidence="1" key="4">
    <citation type="submission" date="2015-10" db="EMBL/GenBank/DDBJ databases">
        <authorList>
            <person name="Sakai H."/>
            <person name="Kawahara Y."/>
            <person name="Matsumoto T."/>
            <person name="Buell C.R."/>
            <person name="Itoh T."/>
        </authorList>
    </citation>
    <scope>NUCLEOTIDE SEQUENCE</scope>
</reference>
<dbReference type="EMBL" id="AP014961">
    <property type="protein sequence ID" value="BAS95293.1"/>
    <property type="molecule type" value="Genomic_DNA"/>
</dbReference>
<dbReference type="AlphaFoldDB" id="A0A0P0WR04"/>
<evidence type="ECO:0000313" key="3">
    <source>
        <dbReference type="Proteomes" id="UP000059680"/>
    </source>
</evidence>
<proteinExistence type="predicted"/>
<reference evidence="3" key="1">
    <citation type="journal article" date="2005" name="Nature">
        <title>The map-based sequence of the rice genome.</title>
        <authorList>
            <consortium name="International rice genome sequencing project (IRGSP)"/>
            <person name="Matsumoto T."/>
            <person name="Wu J."/>
            <person name="Kanamori H."/>
            <person name="Katayose Y."/>
            <person name="Fujisawa M."/>
            <person name="Namiki N."/>
            <person name="Mizuno H."/>
            <person name="Yamamoto K."/>
            <person name="Antonio B.A."/>
            <person name="Baba T."/>
            <person name="Sakata K."/>
            <person name="Nagamura Y."/>
            <person name="Aoki H."/>
            <person name="Arikawa K."/>
            <person name="Arita K."/>
            <person name="Bito T."/>
            <person name="Chiden Y."/>
            <person name="Fujitsuka N."/>
            <person name="Fukunaka R."/>
            <person name="Hamada M."/>
            <person name="Harada C."/>
            <person name="Hayashi A."/>
            <person name="Hijishita S."/>
            <person name="Honda M."/>
            <person name="Hosokawa S."/>
            <person name="Ichikawa Y."/>
            <person name="Idonuma A."/>
            <person name="Iijima M."/>
            <person name="Ikeda M."/>
            <person name="Ikeno M."/>
            <person name="Ito K."/>
            <person name="Ito S."/>
            <person name="Ito T."/>
            <person name="Ito Y."/>
            <person name="Ito Y."/>
            <person name="Iwabuchi A."/>
            <person name="Kamiya K."/>
            <person name="Karasawa W."/>
            <person name="Kurita K."/>
            <person name="Katagiri S."/>
            <person name="Kikuta A."/>
            <person name="Kobayashi H."/>
            <person name="Kobayashi N."/>
            <person name="Machita K."/>
            <person name="Maehara T."/>
            <person name="Masukawa M."/>
            <person name="Mizubayashi T."/>
            <person name="Mukai Y."/>
            <person name="Nagasaki H."/>
            <person name="Nagata Y."/>
            <person name="Naito S."/>
            <person name="Nakashima M."/>
            <person name="Nakama Y."/>
            <person name="Nakamichi Y."/>
            <person name="Nakamura M."/>
            <person name="Meguro A."/>
            <person name="Negishi M."/>
            <person name="Ohta I."/>
            <person name="Ohta T."/>
            <person name="Okamoto M."/>
            <person name="Ono N."/>
            <person name="Saji S."/>
            <person name="Sakaguchi M."/>
            <person name="Sakai K."/>
            <person name="Shibata M."/>
            <person name="Shimokawa T."/>
            <person name="Song J."/>
            <person name="Takazaki Y."/>
            <person name="Terasawa K."/>
            <person name="Tsugane M."/>
            <person name="Tsuji K."/>
            <person name="Ueda S."/>
            <person name="Waki K."/>
            <person name="Yamagata H."/>
            <person name="Yamamoto M."/>
            <person name="Yamamoto S."/>
            <person name="Yamane H."/>
            <person name="Yoshiki S."/>
            <person name="Yoshihara R."/>
            <person name="Yukawa K."/>
            <person name="Zhong H."/>
            <person name="Yano M."/>
            <person name="Yuan Q."/>
            <person name="Ouyang S."/>
            <person name="Liu J."/>
            <person name="Jones K.M."/>
            <person name="Gansberger K."/>
            <person name="Moffat K."/>
            <person name="Hill J."/>
            <person name="Bera J."/>
            <person name="Fadrosh D."/>
            <person name="Jin S."/>
            <person name="Johri S."/>
            <person name="Kim M."/>
            <person name="Overton L."/>
            <person name="Reardon M."/>
            <person name="Tsitrin T."/>
            <person name="Vuong H."/>
            <person name="Weaver B."/>
            <person name="Ciecko A."/>
            <person name="Tallon L."/>
            <person name="Jackson J."/>
            <person name="Pai G."/>
            <person name="Aken S.V."/>
            <person name="Utterback T."/>
            <person name="Reidmuller S."/>
            <person name="Feldblyum T."/>
            <person name="Hsiao J."/>
            <person name="Zismann V."/>
            <person name="Iobst S."/>
            <person name="de Vazeille A.R."/>
            <person name="Buell C.R."/>
            <person name="Ying K."/>
            <person name="Li Y."/>
            <person name="Lu T."/>
            <person name="Huang Y."/>
            <person name="Zhao Q."/>
            <person name="Feng Q."/>
            <person name="Zhang L."/>
            <person name="Zhu J."/>
            <person name="Weng Q."/>
            <person name="Mu J."/>
            <person name="Lu Y."/>
            <person name="Fan D."/>
            <person name="Liu Y."/>
            <person name="Guan J."/>
            <person name="Zhang Y."/>
            <person name="Yu S."/>
            <person name="Liu X."/>
            <person name="Zhang Y."/>
            <person name="Hong G."/>
            <person name="Han B."/>
            <person name="Choisne N."/>
            <person name="Demange N."/>
            <person name="Orjeda G."/>
            <person name="Samain S."/>
            <person name="Cattolico L."/>
            <person name="Pelletier E."/>
            <person name="Couloux A."/>
            <person name="Segurens B."/>
            <person name="Wincker P."/>
            <person name="D'Hont A."/>
            <person name="Scarpelli C."/>
            <person name="Weissenbach J."/>
            <person name="Salanoubat M."/>
            <person name="Quetier F."/>
            <person name="Yu Y."/>
            <person name="Kim H.R."/>
            <person name="Rambo T."/>
            <person name="Currie J."/>
            <person name="Collura K."/>
            <person name="Luo M."/>
            <person name="Yang T."/>
            <person name="Ammiraju J.S.S."/>
            <person name="Engler F."/>
            <person name="Soderlund C."/>
            <person name="Wing R.A."/>
            <person name="Palmer L.E."/>
            <person name="de la Bastide M."/>
            <person name="Spiegel L."/>
            <person name="Nascimento L."/>
            <person name="Zutavern T."/>
            <person name="O'Shaughnessy A."/>
            <person name="Dike S."/>
            <person name="Dedhia N."/>
            <person name="Preston R."/>
            <person name="Balija V."/>
            <person name="McCombie W.R."/>
            <person name="Chow T."/>
            <person name="Chen H."/>
            <person name="Chung M."/>
            <person name="Chen C."/>
            <person name="Shaw J."/>
            <person name="Wu H."/>
            <person name="Hsiao K."/>
            <person name="Chao Y."/>
            <person name="Chu M."/>
            <person name="Cheng C."/>
            <person name="Hour A."/>
            <person name="Lee P."/>
            <person name="Lin S."/>
            <person name="Lin Y."/>
            <person name="Liou J."/>
            <person name="Liu S."/>
            <person name="Hsing Y."/>
            <person name="Raghuvanshi S."/>
            <person name="Mohanty A."/>
            <person name="Bharti A.K."/>
            <person name="Gaur A."/>
            <person name="Gupta V."/>
            <person name="Kumar D."/>
            <person name="Ravi V."/>
            <person name="Vij S."/>
            <person name="Kapur A."/>
            <person name="Khurana P."/>
            <person name="Khurana P."/>
            <person name="Khurana J.P."/>
            <person name="Tyagi A.K."/>
            <person name="Gaikwad K."/>
            <person name="Singh A."/>
            <person name="Dalal V."/>
            <person name="Srivastava S."/>
            <person name="Dixit A."/>
            <person name="Pal A.K."/>
            <person name="Ghazi I.A."/>
            <person name="Yadav M."/>
            <person name="Pandit A."/>
            <person name="Bhargava A."/>
            <person name="Sureshbabu K."/>
            <person name="Batra K."/>
            <person name="Sharma T.R."/>
            <person name="Mohapatra T."/>
            <person name="Singh N.K."/>
            <person name="Messing J."/>
            <person name="Nelson A.B."/>
            <person name="Fuks G."/>
            <person name="Kavchok S."/>
            <person name="Keizer G."/>
            <person name="Linton E."/>
            <person name="Llaca V."/>
            <person name="Song R."/>
            <person name="Tanyolac B."/>
            <person name="Young S."/>
            <person name="Ho-Il K."/>
            <person name="Hahn J.H."/>
            <person name="Sangsakoo G."/>
            <person name="Vanavichit A."/>
            <person name="de Mattos Luiz.A.T."/>
            <person name="Zimmer P.D."/>
            <person name="Malone G."/>
            <person name="Dellagostin O."/>
            <person name="de Oliveira A.C."/>
            <person name="Bevan M."/>
            <person name="Bancroft I."/>
            <person name="Minx P."/>
            <person name="Cordum H."/>
            <person name="Wilson R."/>
            <person name="Cheng Z."/>
            <person name="Jin W."/>
            <person name="Jiang J."/>
            <person name="Leong S.A."/>
            <person name="Iwama H."/>
            <person name="Gojobori T."/>
            <person name="Itoh T."/>
            <person name="Niimura Y."/>
            <person name="Fujii Y."/>
            <person name="Habara T."/>
            <person name="Sakai H."/>
            <person name="Sato Y."/>
            <person name="Wilson G."/>
            <person name="Kumar K."/>
            <person name="McCouch S."/>
            <person name="Juretic N."/>
            <person name="Hoen D."/>
            <person name="Wright S."/>
            <person name="Bruskiewich R."/>
            <person name="Bureau T."/>
            <person name="Miyao A."/>
            <person name="Hirochika H."/>
            <person name="Nishikawa T."/>
            <person name="Kadowaki K."/>
            <person name="Sugiura M."/>
            <person name="Burr B."/>
            <person name="Sasaki T."/>
        </authorList>
    </citation>
    <scope>NUCLEOTIDE SEQUENCE [LARGE SCALE GENOMIC DNA]</scope>
    <source>
        <strain evidence="3">cv. Nipponbare</strain>
    </source>
</reference>
<reference evidence="1" key="2">
    <citation type="journal article" date="2013" name="Plant Cell Physiol.">
        <title>Rice Annotation Project Database (RAP-DB): an integrative and interactive database for rice genomics.</title>
        <authorList>
            <person name="Sakai H."/>
            <person name="Lee S.S."/>
            <person name="Tanaka T."/>
            <person name="Numa H."/>
            <person name="Kim J."/>
            <person name="Kawahara Y."/>
            <person name="Wakimoto H."/>
            <person name="Yang C.C."/>
            <person name="Iwamoto M."/>
            <person name="Abe T."/>
            <person name="Yamada Y."/>
            <person name="Muto A."/>
            <person name="Inokuchi H."/>
            <person name="Ikemura T."/>
            <person name="Matsumoto T."/>
            <person name="Sasaki T."/>
            <person name="Itoh T."/>
        </authorList>
    </citation>
    <scope>NUCLEOTIDE SEQUENCE</scope>
</reference>
<accession>A0A0P0WR04</accession>
<sequence>MTRLMDTTKKRVIGRRTPVALFYYFRVKRGDFKMTRLPLEPYSPAPGAADGERSCDGSYGCCAAPGVLGHVRLHLTVEPSHPAHVLLRRRRPAIRPEPIVLDVVERLPVRERCHRWRDADHLAAVGVEDEQPGTVLEEPAPGGLPDLAGHVLGRTESDLAFKYLPCLLVPLSRSISNGFPVP</sequence>
<evidence type="ECO:0000313" key="2">
    <source>
        <dbReference type="EMBL" id="BAS95293.1"/>
    </source>
</evidence>
<dbReference type="Proteomes" id="UP000059680">
    <property type="component" value="Chromosome 5"/>
</dbReference>
<evidence type="ECO:0000313" key="1">
    <source>
        <dbReference type="EMBL" id="BAS95288.1"/>
    </source>
</evidence>
<gene>
    <name evidence="1" type="ordered locus">Os05g0558101</name>
    <name evidence="2" type="ordered locus">Os05g0558501</name>
    <name evidence="1" type="ORF">OSNPB_050558101</name>
    <name evidence="2" type="ORF">OSNPB_050558501</name>
</gene>
<dbReference type="InParanoid" id="A0A0P0WR04"/>
<dbReference type="PaxDb" id="39947-A0A0P0WR04"/>
<organism evidence="1 3">
    <name type="scientific">Oryza sativa subsp. japonica</name>
    <name type="common">Rice</name>
    <dbReference type="NCBI Taxonomy" id="39947"/>
    <lineage>
        <taxon>Eukaryota</taxon>
        <taxon>Viridiplantae</taxon>
        <taxon>Streptophyta</taxon>
        <taxon>Embryophyta</taxon>
        <taxon>Tracheophyta</taxon>
        <taxon>Spermatophyta</taxon>
        <taxon>Magnoliopsida</taxon>
        <taxon>Liliopsida</taxon>
        <taxon>Poales</taxon>
        <taxon>Poaceae</taxon>
        <taxon>BOP clade</taxon>
        <taxon>Oryzoideae</taxon>
        <taxon>Oryzeae</taxon>
        <taxon>Oryzinae</taxon>
        <taxon>Oryza</taxon>
        <taxon>Oryza sativa</taxon>
    </lineage>
</organism>
<protein>
    <submittedName>
        <fullName evidence="1">Os05g0558101 protein</fullName>
    </submittedName>
    <submittedName>
        <fullName evidence="2">Os05g0558501 protein</fullName>
    </submittedName>
</protein>
<dbReference type="EMBL" id="AP014961">
    <property type="protein sequence ID" value="BAS95288.1"/>
    <property type="molecule type" value="Genomic_DNA"/>
</dbReference>
<keyword evidence="3" id="KW-1185">Reference proteome</keyword>
<dbReference type="Gramene" id="Os05t0558101-00">
    <property type="protein sequence ID" value="Os05t0558101-00"/>
    <property type="gene ID" value="Os05g0558101"/>
</dbReference>
<reference evidence="1 3" key="3">
    <citation type="journal article" date="2013" name="Rice">
        <title>Improvement of the Oryza sativa Nipponbare reference genome using next generation sequence and optical map data.</title>
        <authorList>
            <person name="Kawahara Y."/>
            <person name="de la Bastide M."/>
            <person name="Hamilton J.P."/>
            <person name="Kanamori H."/>
            <person name="McCombie W.R."/>
            <person name="Ouyang S."/>
            <person name="Schwartz D.C."/>
            <person name="Tanaka T."/>
            <person name="Wu J."/>
            <person name="Zhou S."/>
            <person name="Childs K.L."/>
            <person name="Davidson R.M."/>
            <person name="Lin H."/>
            <person name="Quesada-Ocampo L."/>
            <person name="Vaillancourt B."/>
            <person name="Sakai H."/>
            <person name="Lee S.S."/>
            <person name="Kim J."/>
            <person name="Numa H."/>
            <person name="Itoh T."/>
            <person name="Buell C.R."/>
            <person name="Matsumoto T."/>
        </authorList>
    </citation>
    <scope>NUCLEOTIDE SEQUENCE [LARGE SCALE GENOMIC DNA]</scope>
    <source>
        <strain evidence="3">cv. Nipponbare</strain>
    </source>
</reference>
<dbReference type="Gramene" id="Os05t0558501-00">
    <property type="protein sequence ID" value="Os05t0558501-00"/>
    <property type="gene ID" value="Os05g0558501"/>
</dbReference>
<name>A0A0P0WR04_ORYSJ</name>